<reference evidence="1" key="1">
    <citation type="submission" date="2023-06" db="EMBL/GenBank/DDBJ databases">
        <title>Genome-scale phylogeny and comparative genomics of the fungal order Sordariales.</title>
        <authorList>
            <consortium name="Lawrence Berkeley National Laboratory"/>
            <person name="Hensen N."/>
            <person name="Bonometti L."/>
            <person name="Westerberg I."/>
            <person name="Brannstrom I.O."/>
            <person name="Guillou S."/>
            <person name="Cros-Aarteil S."/>
            <person name="Calhoun S."/>
            <person name="Haridas S."/>
            <person name="Kuo A."/>
            <person name="Mondo S."/>
            <person name="Pangilinan J."/>
            <person name="Riley R."/>
            <person name="Labutti K."/>
            <person name="Andreopoulos B."/>
            <person name="Lipzen A."/>
            <person name="Chen C."/>
            <person name="Yanf M."/>
            <person name="Daum C."/>
            <person name="Ng V."/>
            <person name="Clum A."/>
            <person name="Steindorff A."/>
            <person name="Ohm R."/>
            <person name="Martin F."/>
            <person name="Silar P."/>
            <person name="Natvig D."/>
            <person name="Lalanne C."/>
            <person name="Gautier V."/>
            <person name="Ament-Velasquez S.L."/>
            <person name="Kruys A."/>
            <person name="Hutchinson M.I."/>
            <person name="Powell A.J."/>
            <person name="Barry K."/>
            <person name="Miller A.N."/>
            <person name="Grigoriev I.V."/>
            <person name="Debuchy R."/>
            <person name="Gladieux P."/>
            <person name="Thoren M.H."/>
            <person name="Johannesson H."/>
        </authorList>
    </citation>
    <scope>NUCLEOTIDE SEQUENCE</scope>
    <source>
        <strain evidence="1">CBS 606.72</strain>
    </source>
</reference>
<protein>
    <submittedName>
        <fullName evidence="1">Uncharacterized protein</fullName>
    </submittedName>
</protein>
<dbReference type="Proteomes" id="UP001175000">
    <property type="component" value="Unassembled WGS sequence"/>
</dbReference>
<evidence type="ECO:0000313" key="1">
    <source>
        <dbReference type="EMBL" id="KAK0609449.1"/>
    </source>
</evidence>
<dbReference type="SUPFAM" id="SSF52540">
    <property type="entry name" value="P-loop containing nucleoside triphosphate hydrolases"/>
    <property type="match status" value="1"/>
</dbReference>
<dbReference type="InterPro" id="IPR053226">
    <property type="entry name" value="Pyrrolopyrazine_biosynth_F"/>
</dbReference>
<keyword evidence="2" id="KW-1185">Reference proteome</keyword>
<organism evidence="1 2">
    <name type="scientific">Immersiella caudata</name>
    <dbReference type="NCBI Taxonomy" id="314043"/>
    <lineage>
        <taxon>Eukaryota</taxon>
        <taxon>Fungi</taxon>
        <taxon>Dikarya</taxon>
        <taxon>Ascomycota</taxon>
        <taxon>Pezizomycotina</taxon>
        <taxon>Sordariomycetes</taxon>
        <taxon>Sordariomycetidae</taxon>
        <taxon>Sordariales</taxon>
        <taxon>Lasiosphaeriaceae</taxon>
        <taxon>Immersiella</taxon>
    </lineage>
</organism>
<proteinExistence type="predicted"/>
<name>A0AA39U1Y8_9PEZI</name>
<accession>A0AA39U1Y8</accession>
<dbReference type="PANTHER" id="PTHR48419:SF1">
    <property type="entry name" value="SULFOTRANSFERASE DOMAIN-CONTAINING PROTEIN"/>
    <property type="match status" value="1"/>
</dbReference>
<dbReference type="PANTHER" id="PTHR48419">
    <property type="entry name" value="SULFOTRANSFERASE DOMAIN-CONTAINING PROTEIN"/>
    <property type="match status" value="1"/>
</dbReference>
<dbReference type="InterPro" id="IPR027417">
    <property type="entry name" value="P-loop_NTPase"/>
</dbReference>
<sequence length="256" mass="29364">MSSAAEQPSTHRRLFLVSVPRTGSNLLVRVLNVHDQPNILTNEKASYFFQNAYFLGTSTGYLYKPLAQWTDAEKPTNQTLFHDSYLAMWHFNLVIRHSALAWPSMYRAALCLGKLRMLTHEGMLATAKSNTTFQRNRSLPEVILRFCEMTGLDRDRVQFKWGGEEGGRFPRGEKRGEEAGISGRGVVFKAARMMPETWRVARGIITEKAPREVDIEAEVGKWKREFGEEVAALLERVVGETMEDYLYLRERRLSVE</sequence>
<gene>
    <name evidence="1" type="ORF">B0T14DRAFT_608214</name>
</gene>
<dbReference type="AlphaFoldDB" id="A0AA39U1Y8"/>
<evidence type="ECO:0000313" key="2">
    <source>
        <dbReference type="Proteomes" id="UP001175000"/>
    </source>
</evidence>
<comment type="caution">
    <text evidence="1">The sequence shown here is derived from an EMBL/GenBank/DDBJ whole genome shotgun (WGS) entry which is preliminary data.</text>
</comment>
<dbReference type="EMBL" id="JAULSU010000008">
    <property type="protein sequence ID" value="KAK0609449.1"/>
    <property type="molecule type" value="Genomic_DNA"/>
</dbReference>